<name>A0AAT9HS07_9ACTN</name>
<dbReference type="EMBL" id="AP035768">
    <property type="protein sequence ID" value="BFO20157.1"/>
    <property type="molecule type" value="Genomic_DNA"/>
</dbReference>
<sequence>MRHPVLDQRAVTGEMHEDHAGRGRSQPVAVRPLQRRGADHPAESGPAVRPVADGVQPGPPVVIGERGTGRHLGDVGRRVEVVALGVRDAEPGREQGTDGGLARARDAHDHDDMGVFIAASLSAVFVDT</sequence>
<reference evidence="2" key="2">
    <citation type="submission" date="2024-07" db="EMBL/GenBank/DDBJ databases">
        <title>Streptomyces haneummycinica sp. nov., a new antibiotic-producing actinobacterium isolated from marine sediment.</title>
        <authorList>
            <person name="Uemura M."/>
            <person name="Hamada M."/>
            <person name="Hirano S."/>
            <person name="Kobayashi K."/>
            <person name="Ohshiro T."/>
            <person name="Kobayashi T."/>
            <person name="Terahara T."/>
        </authorList>
    </citation>
    <scope>NUCLEOTIDE SEQUENCE</scope>
    <source>
        <strain evidence="2">KM77-8</strain>
    </source>
</reference>
<accession>A0AAT9HS07</accession>
<gene>
    <name evidence="2" type="ORF">SHKM778_65450</name>
</gene>
<organism evidence="2">
    <name type="scientific">Streptomyces haneummycinicus</name>
    <dbReference type="NCBI Taxonomy" id="3074435"/>
    <lineage>
        <taxon>Bacteria</taxon>
        <taxon>Bacillati</taxon>
        <taxon>Actinomycetota</taxon>
        <taxon>Actinomycetes</taxon>
        <taxon>Kitasatosporales</taxon>
        <taxon>Streptomycetaceae</taxon>
        <taxon>Streptomyces</taxon>
    </lineage>
</organism>
<proteinExistence type="predicted"/>
<evidence type="ECO:0000256" key="1">
    <source>
        <dbReference type="SAM" id="MobiDB-lite"/>
    </source>
</evidence>
<evidence type="ECO:0000313" key="2">
    <source>
        <dbReference type="EMBL" id="BFO20157.1"/>
    </source>
</evidence>
<dbReference type="AlphaFoldDB" id="A0AAT9HS07"/>
<protein>
    <submittedName>
        <fullName evidence="2">Uncharacterized protein</fullName>
    </submittedName>
</protein>
<feature type="region of interest" description="Disordered" evidence="1">
    <location>
        <begin position="1"/>
        <end position="70"/>
    </location>
</feature>
<reference evidence="2" key="1">
    <citation type="submission" date="2024-06" db="EMBL/GenBank/DDBJ databases">
        <authorList>
            <consortium name="consrtm"/>
            <person name="Uemura M."/>
            <person name="Terahara T."/>
        </authorList>
    </citation>
    <scope>NUCLEOTIDE SEQUENCE</scope>
    <source>
        <strain evidence="2">KM77-8</strain>
    </source>
</reference>